<dbReference type="InterPro" id="IPR012785">
    <property type="entry name" value="Protocat_dOase_b"/>
</dbReference>
<dbReference type="Proteomes" id="UP000586918">
    <property type="component" value="Unassembled WGS sequence"/>
</dbReference>
<dbReference type="InterPro" id="IPR024756">
    <property type="entry name" value="PCDO_beta_N"/>
</dbReference>
<reference evidence="5 6" key="1">
    <citation type="submission" date="2020-04" db="EMBL/GenBank/DDBJ databases">
        <authorList>
            <person name="Klaysubun C."/>
            <person name="Duangmal K."/>
            <person name="Lipun K."/>
        </authorList>
    </citation>
    <scope>NUCLEOTIDE SEQUENCE [LARGE SCALE GENOMIC DNA]</scope>
    <source>
        <strain evidence="5 6">DSM 45300</strain>
    </source>
</reference>
<keyword evidence="6" id="KW-1185">Reference proteome</keyword>
<dbReference type="GO" id="GO:0019619">
    <property type="term" value="P:3,4-dihydroxybenzoate catabolic process"/>
    <property type="evidence" value="ECO:0007669"/>
    <property type="project" value="InterPro"/>
</dbReference>
<dbReference type="InterPro" id="IPR050770">
    <property type="entry name" value="Intradiol_RC_Dioxygenase"/>
</dbReference>
<dbReference type="InterPro" id="IPR015889">
    <property type="entry name" value="Intradiol_dOase_core"/>
</dbReference>
<accession>A0A848DL63</accession>
<dbReference type="NCBIfam" id="TIGR02422">
    <property type="entry name" value="protocat_beta"/>
    <property type="match status" value="1"/>
</dbReference>
<comment type="caution">
    <text evidence="5">The sequence shown here is derived from an EMBL/GenBank/DDBJ whole genome shotgun (WGS) entry which is preliminary data.</text>
</comment>
<keyword evidence="3 5" id="KW-0560">Oxidoreductase</keyword>
<dbReference type="Pfam" id="PF12391">
    <property type="entry name" value="PCDO_beta_N"/>
    <property type="match status" value="1"/>
</dbReference>
<organism evidence="5 6">
    <name type="scientific">Pseudonocardia bannensis</name>
    <dbReference type="NCBI Taxonomy" id="630973"/>
    <lineage>
        <taxon>Bacteria</taxon>
        <taxon>Bacillati</taxon>
        <taxon>Actinomycetota</taxon>
        <taxon>Actinomycetes</taxon>
        <taxon>Pseudonocardiales</taxon>
        <taxon>Pseudonocardiaceae</taxon>
        <taxon>Pseudonocardia</taxon>
    </lineage>
</organism>
<evidence type="ECO:0000256" key="1">
    <source>
        <dbReference type="ARBA" id="ARBA00007825"/>
    </source>
</evidence>
<sequence>MTLPHPVAGYRPAPDGAHPPLDFPEYRSTGLRAPAQAPIVVRHRLTEVTGPLLAGERLGPSDHDLTTQHAGEPLGQRIVVFGRVLDSDGRAVPDTLVEIWQANAAGRYAHARDNWPAPLDPNFTGGGRVVTDATGNYSFTTIKPGAYPWGNHHNAWRPAHIHFSLFGRAFTQRLVTQMYFPDDPLFAQDPIFNSVPDPKARQRMVAAFDLEATRPEWALAFRFDIVLRGREQTPFEEPHE</sequence>
<dbReference type="NCBIfam" id="TIGR02423">
    <property type="entry name" value="protocat_alph"/>
    <property type="match status" value="1"/>
</dbReference>
<dbReference type="AlphaFoldDB" id="A0A848DL63"/>
<evidence type="ECO:0000256" key="2">
    <source>
        <dbReference type="ARBA" id="ARBA00022964"/>
    </source>
</evidence>
<dbReference type="GO" id="GO:0008199">
    <property type="term" value="F:ferric iron binding"/>
    <property type="evidence" value="ECO:0007669"/>
    <property type="project" value="InterPro"/>
</dbReference>
<gene>
    <name evidence="5" type="primary">pcaH</name>
    <name evidence="5" type="ORF">HF519_18100</name>
</gene>
<dbReference type="SUPFAM" id="SSF49482">
    <property type="entry name" value="Aromatic compound dioxygenase"/>
    <property type="match status" value="1"/>
</dbReference>
<keyword evidence="2 5" id="KW-0223">Dioxygenase</keyword>
<dbReference type="EC" id="1.13.11.3" evidence="5"/>
<dbReference type="GO" id="GO:0018578">
    <property type="term" value="F:protocatechuate 3,4-dioxygenase activity"/>
    <property type="evidence" value="ECO:0007669"/>
    <property type="project" value="UniProtKB-EC"/>
</dbReference>
<dbReference type="PROSITE" id="PS00083">
    <property type="entry name" value="INTRADIOL_DIOXYGENAS"/>
    <property type="match status" value="1"/>
</dbReference>
<proteinExistence type="inferred from homology"/>
<dbReference type="Gene3D" id="2.60.130.10">
    <property type="entry name" value="Aromatic compound dioxygenase"/>
    <property type="match status" value="1"/>
</dbReference>
<evidence type="ECO:0000256" key="3">
    <source>
        <dbReference type="ARBA" id="ARBA00023002"/>
    </source>
</evidence>
<dbReference type="PANTHER" id="PTHR33711:SF10">
    <property type="entry name" value="INTRADIOL RING-CLEAVAGE DIOXYGENASES DOMAIN-CONTAINING PROTEIN"/>
    <property type="match status" value="1"/>
</dbReference>
<dbReference type="Pfam" id="PF00775">
    <property type="entry name" value="Dioxygenase_C"/>
    <property type="match status" value="1"/>
</dbReference>
<protein>
    <submittedName>
        <fullName evidence="5">Protocatechuate 3,4-dioxygenase subunit beta</fullName>
        <ecNumber evidence="5">1.13.11.3</ecNumber>
    </submittedName>
</protein>
<evidence type="ECO:0000313" key="6">
    <source>
        <dbReference type="Proteomes" id="UP000586918"/>
    </source>
</evidence>
<dbReference type="InterPro" id="IPR012786">
    <property type="entry name" value="Protocat_dOase_a"/>
</dbReference>
<dbReference type="EMBL" id="JAAXKZ010000069">
    <property type="protein sequence ID" value="NMH93452.1"/>
    <property type="molecule type" value="Genomic_DNA"/>
</dbReference>
<comment type="similarity">
    <text evidence="1">Belongs to the intradiol ring-cleavage dioxygenase family.</text>
</comment>
<name>A0A848DL63_9PSEU</name>
<evidence type="ECO:0000313" key="5">
    <source>
        <dbReference type="EMBL" id="NMH93452.1"/>
    </source>
</evidence>
<dbReference type="InterPro" id="IPR000627">
    <property type="entry name" value="Intradiol_dOase_C"/>
</dbReference>
<feature type="domain" description="Intradiol ring-cleavage dioxygenases" evidence="4">
    <location>
        <begin position="80"/>
        <end position="108"/>
    </location>
</feature>
<evidence type="ECO:0000259" key="4">
    <source>
        <dbReference type="PROSITE" id="PS00083"/>
    </source>
</evidence>
<dbReference type="PANTHER" id="PTHR33711">
    <property type="entry name" value="DIOXYGENASE, PUTATIVE (AFU_ORTHOLOGUE AFUA_2G02910)-RELATED"/>
    <property type="match status" value="1"/>
</dbReference>
<dbReference type="RefSeq" id="WP_169414152.1">
    <property type="nucleotide sequence ID" value="NZ_JAAXKZ010000069.1"/>
</dbReference>